<dbReference type="InterPro" id="IPR006162">
    <property type="entry name" value="Ppantetheine_attach_site"/>
</dbReference>
<feature type="domain" description="Carrier" evidence="8">
    <location>
        <begin position="5828"/>
        <end position="5903"/>
    </location>
</feature>
<dbReference type="InterPro" id="IPR010071">
    <property type="entry name" value="AA_adenyl_dom"/>
</dbReference>
<dbReference type="RefSeq" id="WP_394833990.1">
    <property type="nucleotide sequence ID" value="NZ_CP089929.1"/>
</dbReference>
<dbReference type="EMBL" id="CP089983">
    <property type="protein sequence ID" value="WXB04351.1"/>
    <property type="molecule type" value="Genomic_DNA"/>
</dbReference>
<dbReference type="Pfam" id="PF00668">
    <property type="entry name" value="Condensation"/>
    <property type="match status" value="7"/>
</dbReference>
<evidence type="ECO:0000256" key="5">
    <source>
        <dbReference type="ARBA" id="ARBA00022832"/>
    </source>
</evidence>
<dbReference type="Gene3D" id="3.40.50.12780">
    <property type="entry name" value="N-terminal domain of ligase-like"/>
    <property type="match status" value="4"/>
</dbReference>
<evidence type="ECO:0000256" key="7">
    <source>
        <dbReference type="SAM" id="MobiDB-lite"/>
    </source>
</evidence>
<dbReference type="Gene3D" id="2.30.38.10">
    <property type="entry name" value="Luciferase, Domain 3"/>
    <property type="match status" value="2"/>
</dbReference>
<dbReference type="InterPro" id="IPR025110">
    <property type="entry name" value="AMP-bd_C"/>
</dbReference>
<keyword evidence="5" id="KW-0276">Fatty acid metabolism</keyword>
<comment type="cofactor">
    <cofactor evidence="1">
        <name>pantetheine 4'-phosphate</name>
        <dbReference type="ChEBI" id="CHEBI:47942"/>
    </cofactor>
</comment>
<evidence type="ECO:0000313" key="10">
    <source>
        <dbReference type="Proteomes" id="UP001374803"/>
    </source>
</evidence>
<dbReference type="PANTHER" id="PTHR45527:SF1">
    <property type="entry name" value="FATTY ACID SYNTHASE"/>
    <property type="match status" value="1"/>
</dbReference>
<accession>A0ABZ2L3H3</accession>
<dbReference type="InterPro" id="IPR045851">
    <property type="entry name" value="AMP-bd_C_sf"/>
</dbReference>
<evidence type="ECO:0000256" key="4">
    <source>
        <dbReference type="ARBA" id="ARBA00022737"/>
    </source>
</evidence>
<dbReference type="Gene3D" id="3.30.559.30">
    <property type="entry name" value="Nonribosomal peptide synthetase, condensation domain"/>
    <property type="match status" value="7"/>
</dbReference>
<feature type="domain" description="Carrier" evidence="8">
    <location>
        <begin position="1851"/>
        <end position="1925"/>
    </location>
</feature>
<dbReference type="NCBIfam" id="NF003417">
    <property type="entry name" value="PRK04813.1"/>
    <property type="match status" value="6"/>
</dbReference>
<dbReference type="InterPro" id="IPR040097">
    <property type="entry name" value="FAAL/FAAC"/>
</dbReference>
<dbReference type="CDD" id="cd19534">
    <property type="entry name" value="E_NRPS"/>
    <property type="match status" value="2"/>
</dbReference>
<dbReference type="InterPro" id="IPR001242">
    <property type="entry name" value="Condensation_dom"/>
</dbReference>
<dbReference type="PROSITE" id="PS00455">
    <property type="entry name" value="AMP_BINDING"/>
    <property type="match status" value="6"/>
</dbReference>
<keyword evidence="6" id="KW-0443">Lipid metabolism</keyword>
<dbReference type="Gene3D" id="3.30.300.30">
    <property type="match status" value="6"/>
</dbReference>
<dbReference type="InterPro" id="IPR010060">
    <property type="entry name" value="NRPS_synth"/>
</dbReference>
<dbReference type="NCBIfam" id="NF004282">
    <property type="entry name" value="PRK05691.1"/>
    <property type="match status" value="7"/>
</dbReference>
<evidence type="ECO:0000256" key="6">
    <source>
        <dbReference type="ARBA" id="ARBA00023098"/>
    </source>
</evidence>
<dbReference type="InterPro" id="IPR020845">
    <property type="entry name" value="AMP-binding_CS"/>
</dbReference>
<organism evidence="9 10">
    <name type="scientific">Pendulispora rubella</name>
    <dbReference type="NCBI Taxonomy" id="2741070"/>
    <lineage>
        <taxon>Bacteria</taxon>
        <taxon>Pseudomonadati</taxon>
        <taxon>Myxococcota</taxon>
        <taxon>Myxococcia</taxon>
        <taxon>Myxococcales</taxon>
        <taxon>Sorangiineae</taxon>
        <taxon>Pendulisporaceae</taxon>
        <taxon>Pendulispora</taxon>
    </lineage>
</organism>
<dbReference type="SMART" id="SM00823">
    <property type="entry name" value="PKS_PP"/>
    <property type="match status" value="6"/>
</dbReference>
<protein>
    <submittedName>
        <fullName evidence="9">Non-ribosomal peptide synthase/polyketide synthase</fullName>
    </submittedName>
</protein>
<gene>
    <name evidence="9" type="ORF">LVJ94_46540</name>
</gene>
<dbReference type="CDD" id="cd19531">
    <property type="entry name" value="LCL_NRPS-like"/>
    <property type="match status" value="2"/>
</dbReference>
<dbReference type="Pfam" id="PF00550">
    <property type="entry name" value="PP-binding"/>
    <property type="match status" value="6"/>
</dbReference>
<keyword evidence="4" id="KW-0677">Repeat</keyword>
<dbReference type="NCBIfam" id="TIGR01720">
    <property type="entry name" value="NRPS-para261"/>
    <property type="match status" value="2"/>
</dbReference>
<dbReference type="CDD" id="cd17643">
    <property type="entry name" value="A_NRPS_Cytc1-like"/>
    <property type="match status" value="1"/>
</dbReference>
<dbReference type="CDD" id="cd12116">
    <property type="entry name" value="A_NRPS_Ta1_like"/>
    <property type="match status" value="1"/>
</dbReference>
<dbReference type="SUPFAM" id="SSF52777">
    <property type="entry name" value="CoA-dependent acyltransferases"/>
    <property type="match status" value="14"/>
</dbReference>
<dbReference type="InterPro" id="IPR036736">
    <property type="entry name" value="ACP-like_sf"/>
</dbReference>
<dbReference type="InterPro" id="IPR000873">
    <property type="entry name" value="AMP-dep_synth/lig_dom"/>
</dbReference>
<keyword evidence="3" id="KW-0597">Phosphoprotein</keyword>
<feature type="compositionally biased region" description="Basic and acidic residues" evidence="7">
    <location>
        <begin position="4363"/>
        <end position="4377"/>
    </location>
</feature>
<evidence type="ECO:0000256" key="2">
    <source>
        <dbReference type="ARBA" id="ARBA00022450"/>
    </source>
</evidence>
<evidence type="ECO:0000256" key="1">
    <source>
        <dbReference type="ARBA" id="ARBA00001957"/>
    </source>
</evidence>
<dbReference type="SUPFAM" id="SSF47336">
    <property type="entry name" value="ACP-like"/>
    <property type="match status" value="6"/>
</dbReference>
<dbReference type="SUPFAM" id="SSF56801">
    <property type="entry name" value="Acetyl-CoA synthetase-like"/>
    <property type="match status" value="6"/>
</dbReference>
<dbReference type="InterPro" id="IPR020806">
    <property type="entry name" value="PKS_PP-bd"/>
</dbReference>
<dbReference type="PROSITE" id="PS00012">
    <property type="entry name" value="PHOSPHOPANTETHEINE"/>
    <property type="match status" value="6"/>
</dbReference>
<dbReference type="InterPro" id="IPR014988">
    <property type="entry name" value="Uncharacterised_YqcI/YcgG"/>
</dbReference>
<dbReference type="InterPro" id="IPR009081">
    <property type="entry name" value="PP-bd_ACP"/>
</dbReference>
<feature type="domain" description="Carrier" evidence="8">
    <location>
        <begin position="6856"/>
        <end position="6931"/>
    </location>
</feature>
<keyword evidence="2" id="KW-0596">Phosphopantetheine</keyword>
<feature type="region of interest" description="Disordered" evidence="7">
    <location>
        <begin position="3831"/>
        <end position="3873"/>
    </location>
</feature>
<dbReference type="CDD" id="cd19543">
    <property type="entry name" value="DCL_NRPS"/>
    <property type="match status" value="2"/>
</dbReference>
<dbReference type="Gene3D" id="1.10.1200.10">
    <property type="entry name" value="ACP-like"/>
    <property type="match status" value="6"/>
</dbReference>
<name>A0ABZ2L3H3_9BACT</name>
<dbReference type="Pfam" id="PF08892">
    <property type="entry name" value="YqcI_YcgG"/>
    <property type="match status" value="1"/>
</dbReference>
<feature type="domain" description="Carrier" evidence="8">
    <location>
        <begin position="2870"/>
        <end position="2944"/>
    </location>
</feature>
<sequence>MSMSTKEGAPRRRSPAPSSWTSRVIVGERLGVENPPEWFVRSYEEFRKNVIDPAFPCFFGTTAERRGEMFYAFVNGDDWAHLAATMAHFSALSRMPQHQRCNFALFFEPREVPLDHAAYRTFCWKVLQHLHDADAGELELDVDPTDPAWEFAAFGQQMFVVGCSPSYKNRRSRNLGPGIVMLFQPRAVFIDQVTKRAIGEEARAEVRRRLLAWDDFPHHPDMGVYGDPTNLEWRQYFIDDANDPEVGVCPFRQRRKTTPRPRDLASTLRERARTMPERVAAQFIPDAGGPAVPLTYAELDAHARRLAMGLLAQAEPGDRALVLAPSGLEYVTAMFACFYAGIIAVPGYPVTRGNAQHFQRLVGMMRDARPRLLLVDAASEAHLANFEPALLEGTVTVVVRSDGPAVSAWEPPALDPASIAFLQYTSGSTGLPKGVMVSHANLMANCTALTFGMALGADDVMVSWLPLFHDMGLIGTMLCSVHAGIPFVFMSPHRVMQSPTLWLKAIAEYGGTVSGGPNFAYQLCVDRAKDAVLAGLDLRRWRLAFCGSEPIRAATMEAFVQRFEPCGFGARALAPAYGLAEATLVVSVSPAGSGMRTSPLPLGGPLVECGPVVPGHRVRIADPVTGRECEEGSTGEIWVSGPSVTAGYWKNAEATAKIFRTVVHEDGVEERFLRTSDLGFVQRGRLFVNGRVKDTLVVRGQNVYPQDIEQTIYERVPSVRKGRASVFPFVVDGIEGIGFAVEASPAQVASRGADEILRAIARAISGEHQMPVELGLLLRPGALPRTSSGKLRRSACVPEWHAGAMAPLSVYRREEVEEPAQAARVAPRTATEHALASLWSEILGLRNPSVHADFFEAGGDSLRAARLLARIQGIFPVELAMEAVFEARTIAEQAARIDAPSTPRRQPIARRTDARAPLSHGQRALWFLWKLHPASTAYTLSATLRLIGPLDAEALRAAFAMVLERHEVLRARFEEIDGVPWQVTAQDAPLPWEAYELGETSASVAGSFDLERGPVARAALVQVAPEEHELRLAVHHIVADGWSVGTIWRELSAFYASERDGVAPSIDALPIQFGDYAAWERSEERTAEHEAQLAYWRGALAEVRPTEAPGRRSSQGAGDAMGRAVALVPPEATLAVRRLAQRAGATLSVALLAALDVLLHRYSGEREIVVGVATAGRRRPETESLVGYFVNTVVHRATVPPAATFAEVLAHVLVRAGEERANQDVPFERVVAALQPQRRHGEAPFFDVVFNHLPADVEAVRLPGLGVAVEQLDAGAPFDWTLHARESGEALALSLEYRAGRYDGAVAEQVLGDYVALLEQAVADAGTYAGGFRLTSVTEVSMAPPFRSVLDRFADQVRDRGDALAVTCEGASIDYRRLAGWSHRLAARLEAAGVRPDECVGLCVGRSIAVVAGMLGIQHAGAAFVPLDPAYPVERLRAMLDDASVRCVVADAASAQGLREVLEGRILVSVTDGDGEDATVHGVSVHPEQLAYVMFTSGSSGRPKGVEVSHRALALHLDDYTAAFELGARDVVLQFSTISFDAAVEQIFPALAAGARLVMRGPEIWSWAELNATLERERVSLAFLATGYWQQWLHHLPAHPPASLRRVRVGGEALGGDAVGRWRASSFGAVRLDNCYGPTECAVSTSAHATGADDVLETAVPIGKSFTGRCAYVLDPDGNDVPPGGIGELCLGGASLARGYAGQPSLTALRFAPEPARPGVEAGGRVYRTGDRCRRRLDGTLEFLGRLDDQVKLRGYRIELGEIETALRAAAGVTDAVAVLHGEGERRFLVAYVVGGAEPEAMRRALARVLPAHMVPQVLVPLASLPRLPNGKLDRRALPAPDMPRAEDTVAPRTEREEALLAIWKQVLGRDDVGTGDDFFALGGDSIASLQVVARARDAGLSISVRQVFERPTVAELAVAARACDGIGKSVEESAADVYPATPVQEGLLFHDAFEESGGVYVSQGCLTLRGELDRAALRSAWEAAVARHEVLRTSFAWQPEGGASQTVHRDVVLPYDERDASGLSMDAYAELAAEARAGDVARGFELGAAPLMRITGLVRPDGGYDLVWTYHHALLDGWSASRIVAEVLEDHASRGEVQREPAPPYRHYVAWLRGRPSGEAWWRTELARWDAPATVGAGFGRVRQREPGTHHMRRTPGASRSEALKAAAARAKVTVNTLMQGAWAIVLARHADRAQAVFGVTVAGRPSELAGVERMVGLFINTLPMCLETPPEARLDAWLRTVQQRAVSLREHEDTRAADVQKWAGRTGEPLFDSVLVYENHPLFDVLGARSGGLAIENVATMDRTHYPLTLTVYPRRDFELEWEWDGARMERAWIERLAAGYLEVLSQISEGGDLCLGELVMGQARAQTVLAYRFDAVGERVSRASREHGEKEAVWCEGTVATYGELERWSNRVGHALVRRGVKRDELVGLCVERSVGLVAGLLGVWKSGGAFVPLDPTYPEERLREMLSGIRVVVCDGATAGRFADAEVVRIDEVGMEAGEGTWGTPHSEQLAYVIYTSGSTGRPKGVGVSHRSLSLHVDDFVETYGIGAEDRVLFSSTINFDVSLHELLPVLTRGGRSVMRGKEAWELEQLTTTLREQGVTFARVSTAYWQQWVHRLPEALPKLRQVTVGGEGLAGDALARWFAGPLSTVKLDNLYGPTETTVASHRHRTQAADGGETIVPIGQTFPGRTSYVMDRWGNGVPPGGVGELCIGGASVARGYLERPSLTAERFVPDPQGEGGRLYRSGDVCRERADGVLEFLGRGDAQIKLRGYRIELGEIETALRRCEGVTDAVVEVKGEGESRRLVGYVTGTASIEALRAAAEQKLPSYMVPSAFVVVDALPLLPNGKVNRRALPEPDVTDTDAYVAPRTVLEATLQTIWQAVLKREPIGVTANFFDLGGDSILSLQIIARAREAGWKLTPRQLFEQPTIASCARAARPHRESHTALHEVLRGDIPLTPIQARFFERHPSGPAHWNQSILLRVRNELRSEALEQALVTLVARHDALRLRFTRHGTSWTQRVAEHETNTLSEVIDLLDPAHLAVEGERLQRSLNLQQGPLLRAAYFRLPDGERRLLLVVHHLAVDGVSWRILLDELAYAYPAIVQRAVPEPPPPSAPWSIWASRLREYATSDAVTAELPWWHRSLAPATRFPRDAEGDRTYAASREIVWTLNAAETQRLFDAAPRAYRMRVDEVLLTALVQAIASHTGDAGALVELEGHGREDVIAGVDVSRTLGWFTTRYPVWIEAAGDAGTALVDVKERLRAVPQKGLRWGLLDTGHLEVPRPAIGFNYLGRFDGEVGALFTLADEFAGDPIDPATEMGRPLDLNAMAQGGSLRVSWRFLPAVIGEDAVRGLVAAFEARLRVLVDHAAIAPPAWTASDFPLARLTQASLEAMTLPLAEVQDIYPATPVQQGLVFESLVDPSRGAYINQLRVTLRGPLDVNAFRAAWTSAVARHDILRTHFEFRHGGQALQVVHRAAGLPFAEHDWSETHDYEARLQAFCASDLARGFATDAAPLLRIHLFRRPDGAHDLVRTSHHALSDGWSAQRLFGEIFTEYAARRAGRSIELPAPVPYRDYVVWLQARPSPRAFWEAKFRDVVDPASVSTILQRSTLGGEAPGPIEGRLDASLARRVREAARQHQITLNTLVQAAWALVLARMAGARQALFGATVSGRPPELDGVERMLGLFINTLPVVVDLPAEMPVGAWLQRLQREATELAEYEHTPLQDLQQWVHRTGDALFDSIVVFENYPVGEGPLAGGTGLTIEHVQVVDRTHYPLTLTVVPRGEDIAIVWSWDPRKVLRSRVAAMADAYTAILGQLAGEGERGLDAIRVGKHPHPSPPPGGEGAVTASARASSPEGAETASARAQGGEMARVMNARAPSPAEVRGSPRPTFNAAGGLGWGGLLLPQQIAERVQLQPHAEAISCEGERLTYAELDALANRIARKLGNARGERIGVRVERSVAMVAACLGIWKAGGAYVPLDPSYPEERLRAMVQAGGVRRVLAELDLDGISDAPVSTEVHPEELAYVMFTSGSTGEPKAVGIRHRALALHAADFVATYALDPHDVVYQFATINFDTSVEQIFPTLAAGARIVMRGPSVADWTSLHEVLAAEGVTVLNLSTAYWAQAIAHMREPLPALRVMLIGGEAATPDMVQRWHASALAPVRLTNGYGPTEITVTCTVHETTEADGARAVVPIGRAHASRRIYVLDADGGPVPLYGIGELCVGGDMLARGYLERPGATAAVFVPDPFVPGARIYRTGDICRVLEDGVFEFLGRRDDQIKLRGHRIELGEVEFALRRVPGVREAAALVRGAGDRRRLVGYVAGTVNTDTVIRALKEHLPPYMVPSAVVALPSMPLRPNGKVDRDALPEPEMREAPTSVAPRTDIERQLAGIWRDVLQRADLGVTDDFFALGGDSIASLRVVARARELGLGLTPKQVLEHPTIAELALAAGRTRDAEHREIHDALPLTPIQAWFFEEHPAGESHYNQAVLLRTTEDLSSAALERALDALVARHDALRLRFQVHEGVWHQRVAPEDRHTRLEVCDFRQETDWAARLEVEGERLQKSLNLQDGPLLRAAHCRVGEHEGRLLIVVHHLAVDGVSWRVLLDELATAYRQAARGEAMALPKASTPWSAWAKALTEYAARAEVTNEAAFWQTSLAPSSGALASDGTGTVGASREATLEFDAAWTRRLLDVAARTFRMRVDEVLITALVRTLAQPGAGLLVDLEGHGREDVLDGVDASRTLGWFTTQYPVWLEAPAEETAALRAVKERLRAVPHRGMHFGLLRHGADPATREAMRALPRPEVNFNYLGQFDAVEGPFAFARESFGPAVAVSSRLPHPLEVNALVTGGVLQVSFRYDPERLEAADAMVARFDAALRALVSHAATSGVLTSATDFPLASIAHVELDALGLDLANVEDIYPATPLQQGLLFHTLLDPEAYINELRVTIRGPLDHDAFRAAWRAAVSRHPILRTHFEWRHGGEPLQIVHRHVELPWNEAQPAAIDLARAPLMRAGLSARSGEDVHDFVWTSHHVLLDGWSVARLFGEVIAEYRGEPPAQTPPPFRQYVAWLRPRANAGEGAEKAWWRAKLGGVGDAAGLLDSLGASDDREAGRHEQRLDGALTARIVAFAQRHRVTLNTVMQAAWALVLSRHADNTNVLFGTTVAGRPAELPGVEAMLGLFINTVPVPITVSDAAPVPVWLRGLQDAMVELAQHEHTPLHELQRWAGRPGAALFDTLLVFENYPLHESARSSQDLVFEDATLDDRTHYPLTLSVTSGAALEVTWAWQKGSLDRPAVERLAAHLADVLAQLAQGDDVRVRDVRLASTHATATAFAGYAFQSVPARVHAQAVRQPEAVAVSSGGRYLTYAQLVAWSARIAHRLAGAAREERIGLCVERGVALPAALLGVLEAGAAYVPLDPSYPVERLAYMLEDARIGTVVADRASAADLAALFAGRRVLIVEEEDGAGAPVQGAAVQPAQIAYVLYTSGSTGAPKGVAVSHEALDRFLASTGERPGLAADDVWLSVTSPSFDISALEIYLPLITGARVEIAPREALADGAVLTALLGTSGATVMQATPTTWRTLVDTGWRGEAKLVALSGGEALPEDLARALLERGVTLWNMYGPTETTIWSSAARLEPGRRITLGEPLHDTVLRILDARGEPVPVGGVGELCIGGTNLARGYLGRPAMTADRFVPDPLARGRLYRTGDRCRLRADGTAEFLGRLDLQVKLRGHRIELGEVESALRALPGVDDAVVVVKGEGDRARLVGYVTGSGEPQALRAALAEKLPSIMVPSVLVPLEALPMTLNGKIARGALPEVDAREAYVAPRTDAEVALARLWAEVLGVDAVSARDDFFGVGGHSISAVRLVARIRRDLQRDLPLRAIFEHPVLADLAASLDRVAGSMHAIAARRNRPRAIPLSFAQERLWFLWKLEPESAAYTVGGALRLEGELDVPVLRAALTSIVARHESLRTRFEAGPDGTPLQIVSDAPDFAWTERDGEPSPDALARPFDLEHGPLFRAELAKRGPGDHVLVLAMHHIVSDGASVDRFLAELAAAYRGEKLEALPIQYADYALWERDTANGAAMVQKLAYWREHLGTEHPVLELPVDRPRRGPRSPRGARVVRELDPARVHAIDALARRAGVTRFVVLLAAFDVLLHRYAGERDIRVGIPVTGRRHVETEPLIGFFVNTVVHRAELRAAMPFGALLREVRAGMASALANQDVPFARVVDALRPERNLGQTPLFRVTFNYEEDDGVAPALAGLRVSPVPARTGDVAFDLMLDASSGRGRLTLSFGYATDLFDKATMARLLEDYTAILDAVASDVELRVSEIALGAVAPASVAAVHPFESVPARFARQVALRPDAVALLFQGQRWTYRELDAWSTRIGRCLLALGVTREEPVAVCIDRSAAVVAAILGILKAGAAYVPLDPRYPRERLADTVRDAGIRRVVLDAPSSEWASLDVVDVFHLPHATDDAGWHVPVQREQLAYVIYTSGSTGRPKGVGITHANVARLFDATAVHFGFGPGDVWTLFHSPSFDFSVWEIFGPLVYGGCLVVVPYATTRDPSAFHRLLGEEGVTVLNQTPSAFIPLMHIDRQAEHPLRDLRAVIFGGEKLDPALLAPWAHARRESLPRLVNMYGITETTVHVTHRVFAPADLEPARARSLIGAPIDDLELYVLDEGMNTVPVNGIGELYVGGAGLARAYLGRPGLTASRFVPDPRGGGRRLYASGDRARRLADGDIEYIGRADAQVKIRGYRIELGEIEAALRAHPAVREAVVVVRSDGERGPRLIAYAVPEEGALTQEALRGHAVSRLPGHMVPTAFVLLEALPLTTNGKLDRSALPEPGYDESGARTAPSTEMELRVAEAFAAVLGVPAAFVESDFFHLGGDSLAAVRVAARLSESVGRHVEVAAVFQHPAVRDLAKHLDEAHAADDGAVALMNDWLDSLT</sequence>
<evidence type="ECO:0000313" key="9">
    <source>
        <dbReference type="EMBL" id="WXB04351.1"/>
    </source>
</evidence>
<dbReference type="Pfam" id="PF00501">
    <property type="entry name" value="AMP-binding"/>
    <property type="match status" value="6"/>
</dbReference>
<dbReference type="CDD" id="cd05930">
    <property type="entry name" value="A_NRPS"/>
    <property type="match status" value="3"/>
</dbReference>
<dbReference type="Gene3D" id="3.30.559.10">
    <property type="entry name" value="Chloramphenicol acetyltransferase-like domain"/>
    <property type="match status" value="7"/>
</dbReference>
<dbReference type="Gene3D" id="3.40.50.980">
    <property type="match status" value="4"/>
</dbReference>
<dbReference type="Proteomes" id="UP001374803">
    <property type="component" value="Chromosome"/>
</dbReference>
<reference evidence="9" key="1">
    <citation type="submission" date="2021-12" db="EMBL/GenBank/DDBJ databases">
        <title>Discovery of the Pendulisporaceae a myxobacterial family with distinct sporulation behavior and unique specialized metabolism.</title>
        <authorList>
            <person name="Garcia R."/>
            <person name="Popoff A."/>
            <person name="Bader C.D."/>
            <person name="Loehr J."/>
            <person name="Walesch S."/>
            <person name="Walt C."/>
            <person name="Boldt J."/>
            <person name="Bunk B."/>
            <person name="Haeckl F.J.F.P.J."/>
            <person name="Gunesch A.P."/>
            <person name="Birkelbach J."/>
            <person name="Nuebel U."/>
            <person name="Pietschmann T."/>
            <person name="Bach T."/>
            <person name="Mueller R."/>
        </authorList>
    </citation>
    <scope>NUCLEOTIDE SEQUENCE</scope>
    <source>
        <strain evidence="9">MSr11367</strain>
    </source>
</reference>
<feature type="region of interest" description="Disordered" evidence="7">
    <location>
        <begin position="4362"/>
        <end position="4383"/>
    </location>
</feature>
<dbReference type="InterPro" id="IPR023213">
    <property type="entry name" value="CAT-like_dom_sf"/>
</dbReference>
<dbReference type="InterPro" id="IPR042099">
    <property type="entry name" value="ANL_N_sf"/>
</dbReference>
<feature type="domain" description="Carrier" evidence="8">
    <location>
        <begin position="826"/>
        <end position="901"/>
    </location>
</feature>
<dbReference type="PROSITE" id="PS50075">
    <property type="entry name" value="CARRIER"/>
    <property type="match status" value="6"/>
</dbReference>
<dbReference type="PANTHER" id="PTHR45527">
    <property type="entry name" value="NONRIBOSOMAL PEPTIDE SYNTHETASE"/>
    <property type="match status" value="1"/>
</dbReference>
<feature type="domain" description="Carrier" evidence="8">
    <location>
        <begin position="4383"/>
        <end position="4457"/>
    </location>
</feature>
<dbReference type="NCBIfam" id="TIGR01733">
    <property type="entry name" value="AA-adenyl-dom"/>
    <property type="match status" value="5"/>
</dbReference>
<keyword evidence="10" id="KW-1185">Reference proteome</keyword>
<dbReference type="Pfam" id="PF13193">
    <property type="entry name" value="AMP-binding_C"/>
    <property type="match status" value="4"/>
</dbReference>
<dbReference type="CDD" id="cd05931">
    <property type="entry name" value="FAAL"/>
    <property type="match status" value="1"/>
</dbReference>
<evidence type="ECO:0000256" key="3">
    <source>
        <dbReference type="ARBA" id="ARBA00022553"/>
    </source>
</evidence>
<proteinExistence type="predicted"/>
<evidence type="ECO:0000259" key="8">
    <source>
        <dbReference type="PROSITE" id="PS50075"/>
    </source>
</evidence>